<accession>A0A5N8XBW5</accession>
<proteinExistence type="inferred from homology"/>
<dbReference type="InterPro" id="IPR036291">
    <property type="entry name" value="NAD(P)-bd_dom_sf"/>
</dbReference>
<gene>
    <name evidence="7" type="ORF">FNH08_07385</name>
</gene>
<dbReference type="EMBL" id="VJZC01000030">
    <property type="protein sequence ID" value="MPY57000.1"/>
    <property type="molecule type" value="Genomic_DNA"/>
</dbReference>
<comment type="pathway">
    <text evidence="1">Lipid metabolism; butanoate metabolism.</text>
</comment>
<dbReference type="SUPFAM" id="SSF48179">
    <property type="entry name" value="6-phosphogluconate dehydrogenase C-terminal domain-like"/>
    <property type="match status" value="1"/>
</dbReference>
<dbReference type="PANTHER" id="PTHR48075">
    <property type="entry name" value="3-HYDROXYACYL-COA DEHYDROGENASE FAMILY PROTEIN"/>
    <property type="match status" value="1"/>
</dbReference>
<evidence type="ECO:0000313" key="7">
    <source>
        <dbReference type="EMBL" id="MPY57000.1"/>
    </source>
</evidence>
<dbReference type="AlphaFoldDB" id="A0A5N8XBW5"/>
<feature type="domain" description="3-hydroxyacyl-CoA dehydrogenase C-terminal" evidence="5">
    <location>
        <begin position="199"/>
        <end position="295"/>
    </location>
</feature>
<comment type="caution">
    <text evidence="7">The sequence shown here is derived from an EMBL/GenBank/DDBJ whole genome shotgun (WGS) entry which is preliminary data.</text>
</comment>
<evidence type="ECO:0000256" key="4">
    <source>
        <dbReference type="PIRSR" id="PIRSR000105-1"/>
    </source>
</evidence>
<dbReference type="InterPro" id="IPR022694">
    <property type="entry name" value="3-OHacyl-CoA_DH"/>
</dbReference>
<dbReference type="Gene3D" id="1.10.1040.10">
    <property type="entry name" value="N-(1-d-carboxylethyl)-l-norvaline Dehydrogenase, domain 2"/>
    <property type="match status" value="1"/>
</dbReference>
<evidence type="ECO:0000313" key="8">
    <source>
        <dbReference type="Proteomes" id="UP000400924"/>
    </source>
</evidence>
<reference evidence="7 8" key="1">
    <citation type="submission" date="2019-07" db="EMBL/GenBank/DDBJ databases">
        <title>New species of Amycolatopsis and Streptomyces.</title>
        <authorList>
            <person name="Duangmal K."/>
            <person name="Teo W.F.A."/>
            <person name="Lipun K."/>
        </authorList>
    </citation>
    <scope>NUCLEOTIDE SEQUENCE [LARGE SCALE GENOMIC DNA]</scope>
    <source>
        <strain evidence="7 8">NBRC 106415</strain>
    </source>
</reference>
<feature type="domain" description="3-hydroxyacyl-CoA dehydrogenase NAD binding" evidence="6">
    <location>
        <begin position="17"/>
        <end position="194"/>
    </location>
</feature>
<dbReference type="FunFam" id="3.40.50.720:FF:000009">
    <property type="entry name" value="Fatty oxidation complex, alpha subunit"/>
    <property type="match status" value="1"/>
</dbReference>
<dbReference type="InterPro" id="IPR006176">
    <property type="entry name" value="3-OHacyl-CoA_DH_NAD-bd"/>
</dbReference>
<evidence type="ECO:0000256" key="1">
    <source>
        <dbReference type="ARBA" id="ARBA00005086"/>
    </source>
</evidence>
<dbReference type="InterPro" id="IPR013328">
    <property type="entry name" value="6PGD_dom2"/>
</dbReference>
<dbReference type="Proteomes" id="UP000400924">
    <property type="component" value="Unassembled WGS sequence"/>
</dbReference>
<evidence type="ECO:0000259" key="5">
    <source>
        <dbReference type="Pfam" id="PF00725"/>
    </source>
</evidence>
<keyword evidence="3" id="KW-0560">Oxidoreductase</keyword>
<dbReference type="InterPro" id="IPR006108">
    <property type="entry name" value="3HC_DH_C"/>
</dbReference>
<dbReference type="Pfam" id="PF02737">
    <property type="entry name" value="3HCDH_N"/>
    <property type="match status" value="1"/>
</dbReference>
<dbReference type="PANTHER" id="PTHR48075:SF9">
    <property type="entry name" value="3-HYDROXYBUTYRYL-COA DEHYDROGENASE"/>
    <property type="match status" value="1"/>
</dbReference>
<organism evidence="7 8">
    <name type="scientific">Streptomyces spongiae</name>
    <dbReference type="NCBI Taxonomy" id="565072"/>
    <lineage>
        <taxon>Bacteria</taxon>
        <taxon>Bacillati</taxon>
        <taxon>Actinomycetota</taxon>
        <taxon>Actinomycetes</taxon>
        <taxon>Kitasatosporales</taxon>
        <taxon>Streptomycetaceae</taxon>
        <taxon>Streptomyces</taxon>
    </lineage>
</organism>
<dbReference type="GO" id="GO:0008691">
    <property type="term" value="F:3-hydroxybutyryl-CoA dehydrogenase activity"/>
    <property type="evidence" value="ECO:0007669"/>
    <property type="project" value="TreeGrafter"/>
</dbReference>
<evidence type="ECO:0000256" key="3">
    <source>
        <dbReference type="ARBA" id="ARBA00023002"/>
    </source>
</evidence>
<keyword evidence="8" id="KW-1185">Reference proteome</keyword>
<name>A0A5N8XBW5_9ACTN</name>
<evidence type="ECO:0000256" key="2">
    <source>
        <dbReference type="ARBA" id="ARBA00009463"/>
    </source>
</evidence>
<dbReference type="GO" id="GO:0070403">
    <property type="term" value="F:NAD+ binding"/>
    <property type="evidence" value="ECO:0007669"/>
    <property type="project" value="InterPro"/>
</dbReference>
<dbReference type="NCBIfam" id="NF005875">
    <property type="entry name" value="PRK07819.1"/>
    <property type="match status" value="1"/>
</dbReference>
<dbReference type="OrthoDB" id="3229174at2"/>
<dbReference type="Pfam" id="PF00725">
    <property type="entry name" value="3HCDH"/>
    <property type="match status" value="1"/>
</dbReference>
<evidence type="ECO:0000259" key="6">
    <source>
        <dbReference type="Pfam" id="PF02737"/>
    </source>
</evidence>
<dbReference type="Gene3D" id="3.40.50.720">
    <property type="entry name" value="NAD(P)-binding Rossmann-like Domain"/>
    <property type="match status" value="1"/>
</dbReference>
<comment type="similarity">
    <text evidence="2">Belongs to the 3-hydroxyacyl-CoA dehydrogenase family.</text>
</comment>
<protein>
    <submittedName>
        <fullName evidence="7">3-hydroxybutyryl-CoA dehydrogenase</fullName>
    </submittedName>
</protein>
<dbReference type="GO" id="GO:0006635">
    <property type="term" value="P:fatty acid beta-oxidation"/>
    <property type="evidence" value="ECO:0007669"/>
    <property type="project" value="TreeGrafter"/>
</dbReference>
<dbReference type="InterPro" id="IPR008927">
    <property type="entry name" value="6-PGluconate_DH-like_C_sf"/>
</dbReference>
<sequence length="296" mass="31350">MTPTSHHQEGAGGVERVGVVGCGLMGSGIAELSALAGYDVRVAVSSRSTPAAGRSRVAASLDRAVRAERIGAAERDEALGRISFTSDLLDLADRQLVIECIAEDKDAKVELFALLDKTVEDPEAILASNTSSLPITTMASATGRPEQVLGLHFFSPAQRMPLVEVISSLHTAESALARAEEFVTVGLGKQAIPSTDRTGFVVNALLVPYLLAAVRMVESGFASAETIDRGMTLGCSHPMGPLKLADLIGLDVVRSVADALYDEFKETLYAPPPLLTRMVESGFLGKKTGRGFYRYG</sequence>
<feature type="site" description="Important for catalytic activity" evidence="4">
    <location>
        <position position="152"/>
    </location>
</feature>
<dbReference type="SUPFAM" id="SSF51735">
    <property type="entry name" value="NAD(P)-binding Rossmann-fold domains"/>
    <property type="match status" value="1"/>
</dbReference>
<dbReference type="PIRSF" id="PIRSF000105">
    <property type="entry name" value="HCDH"/>
    <property type="match status" value="1"/>
</dbReference>
<dbReference type="RefSeq" id="WP_152770456.1">
    <property type="nucleotide sequence ID" value="NZ_VJZC01000030.1"/>
</dbReference>